<organism evidence="1 2">
    <name type="scientific">Mucilaginibacter humi</name>
    <dbReference type="NCBI Taxonomy" id="2732510"/>
    <lineage>
        <taxon>Bacteria</taxon>
        <taxon>Pseudomonadati</taxon>
        <taxon>Bacteroidota</taxon>
        <taxon>Sphingobacteriia</taxon>
        <taxon>Sphingobacteriales</taxon>
        <taxon>Sphingobacteriaceae</taxon>
        <taxon>Mucilaginibacter</taxon>
    </lineage>
</organism>
<gene>
    <name evidence="1" type="ORF">HK413_04650</name>
</gene>
<name>A0ABX1W075_9SPHI</name>
<evidence type="ECO:0000313" key="2">
    <source>
        <dbReference type="Proteomes" id="UP000566071"/>
    </source>
</evidence>
<sequence length="57" mass="6750">MVLKKIELYQDLVRQLGVDSQIPIFYKTSVTVFKRLDFKDAKLQWLGTEQIPAYARF</sequence>
<reference evidence="1 2" key="1">
    <citation type="submission" date="2020-05" db="EMBL/GenBank/DDBJ databases">
        <authorList>
            <person name="Khan S.A."/>
            <person name="Jeon C.O."/>
            <person name="Chun B.H."/>
        </authorList>
    </citation>
    <scope>NUCLEOTIDE SEQUENCE [LARGE SCALE GENOMIC DNA]</scope>
    <source>
        <strain evidence="1 2">S1162</strain>
    </source>
</reference>
<protein>
    <submittedName>
        <fullName evidence="1">Uncharacterized protein</fullName>
    </submittedName>
</protein>
<dbReference type="Proteomes" id="UP000566071">
    <property type="component" value="Unassembled WGS sequence"/>
</dbReference>
<dbReference type="RefSeq" id="WP_175269307.1">
    <property type="nucleotide sequence ID" value="NZ_JABFCR010000015.1"/>
</dbReference>
<keyword evidence="2" id="KW-1185">Reference proteome</keyword>
<evidence type="ECO:0000313" key="1">
    <source>
        <dbReference type="EMBL" id="NNU33617.1"/>
    </source>
</evidence>
<comment type="caution">
    <text evidence="1">The sequence shown here is derived from an EMBL/GenBank/DDBJ whole genome shotgun (WGS) entry which is preliminary data.</text>
</comment>
<dbReference type="EMBL" id="JABFCR010000015">
    <property type="protein sequence ID" value="NNU33617.1"/>
    <property type="molecule type" value="Genomic_DNA"/>
</dbReference>
<proteinExistence type="predicted"/>
<accession>A0ABX1W075</accession>